<dbReference type="InterPro" id="IPR003653">
    <property type="entry name" value="Peptidase_C48_C"/>
</dbReference>
<dbReference type="Proteomes" id="UP000887577">
    <property type="component" value="Unplaced"/>
</dbReference>
<evidence type="ECO:0000256" key="2">
    <source>
        <dbReference type="ARBA" id="ARBA00022670"/>
    </source>
</evidence>
<dbReference type="Pfam" id="PF02902">
    <property type="entry name" value="Peptidase_C48"/>
    <property type="match status" value="1"/>
</dbReference>
<reference evidence="7" key="1">
    <citation type="submission" date="2022-11" db="UniProtKB">
        <authorList>
            <consortium name="WormBaseParasite"/>
        </authorList>
    </citation>
    <scope>IDENTIFICATION</scope>
</reference>
<evidence type="ECO:0000256" key="3">
    <source>
        <dbReference type="ARBA" id="ARBA00022801"/>
    </source>
</evidence>
<keyword evidence="2" id="KW-0645">Protease</keyword>
<name>A0A914YA43_9BILA</name>
<evidence type="ECO:0000256" key="1">
    <source>
        <dbReference type="ARBA" id="ARBA00005234"/>
    </source>
</evidence>
<dbReference type="SUPFAM" id="SSF54001">
    <property type="entry name" value="Cysteine proteinases"/>
    <property type="match status" value="1"/>
</dbReference>
<evidence type="ECO:0000313" key="7">
    <source>
        <dbReference type="WBParaSite" id="PSU_v2.g16156.t1"/>
    </source>
</evidence>
<keyword evidence="3" id="KW-0378">Hydrolase</keyword>
<protein>
    <submittedName>
        <fullName evidence="7">Ubiquitin-like protease family profile domain-containing protein</fullName>
    </submittedName>
</protein>
<dbReference type="PROSITE" id="PS50600">
    <property type="entry name" value="ULP_PROTEASE"/>
    <property type="match status" value="1"/>
</dbReference>
<dbReference type="GO" id="GO:0008234">
    <property type="term" value="F:cysteine-type peptidase activity"/>
    <property type="evidence" value="ECO:0007669"/>
    <property type="project" value="InterPro"/>
</dbReference>
<evidence type="ECO:0000259" key="5">
    <source>
        <dbReference type="PROSITE" id="PS50600"/>
    </source>
</evidence>
<comment type="similarity">
    <text evidence="1">Belongs to the peptidase C48 family.</text>
</comment>
<dbReference type="Gene3D" id="3.40.395.10">
    <property type="entry name" value="Adenoviral Proteinase, Chain A"/>
    <property type="match status" value="1"/>
</dbReference>
<evidence type="ECO:0000313" key="6">
    <source>
        <dbReference type="Proteomes" id="UP000887577"/>
    </source>
</evidence>
<dbReference type="InterPro" id="IPR038765">
    <property type="entry name" value="Papain-like_cys_pep_sf"/>
</dbReference>
<accession>A0A914YA43</accession>
<keyword evidence="6" id="KW-1185">Reference proteome</keyword>
<feature type="domain" description="Ubiquitin-like protease family profile" evidence="5">
    <location>
        <begin position="1"/>
        <end position="159"/>
    </location>
</feature>
<dbReference type="WBParaSite" id="PSU_v2.g16156.t1">
    <property type="protein sequence ID" value="PSU_v2.g16156.t1"/>
    <property type="gene ID" value="PSU_v2.g16156"/>
</dbReference>
<proteinExistence type="inferred from homology"/>
<organism evidence="6 7">
    <name type="scientific">Panagrolaimus superbus</name>
    <dbReference type="NCBI Taxonomy" id="310955"/>
    <lineage>
        <taxon>Eukaryota</taxon>
        <taxon>Metazoa</taxon>
        <taxon>Ecdysozoa</taxon>
        <taxon>Nematoda</taxon>
        <taxon>Chromadorea</taxon>
        <taxon>Rhabditida</taxon>
        <taxon>Tylenchina</taxon>
        <taxon>Panagrolaimomorpha</taxon>
        <taxon>Panagrolaimoidea</taxon>
        <taxon>Panagrolaimidae</taxon>
        <taxon>Panagrolaimus</taxon>
    </lineage>
</organism>
<dbReference type="GO" id="GO:0006508">
    <property type="term" value="P:proteolysis"/>
    <property type="evidence" value="ECO:0007669"/>
    <property type="project" value="UniProtKB-KW"/>
</dbReference>
<feature type="region of interest" description="Disordered" evidence="4">
    <location>
        <begin position="309"/>
        <end position="328"/>
    </location>
</feature>
<sequence length="328" mass="37403">MDVIAKDYAIHQITDKSWADDTQITNYLSLFIDVHGFEDTVAFTAPGLIQILSKGTTARQIKGFITNLKPTTVKLFILICVNSHWTFFYFNKTSATMNYYDPLNGGSPAKYLIEIGRFIITQAFGINEIHFRIIKVPAFLQQKDGFNCGFYCIFYIIKLIKNESLAESLNFNITQIRNNIKEILEEITEKFEIPYEKFGIIKSMSSLQNKDTQENIIESDNEKNDTVMLYKTPSAKGELLPVLSTSHLAEQKLSPPKEPLLISSMQIFDNYKGDILKHPKNLPNVETVNSKITKTIPLVQKNEKFENVLSNNGKQNPQTHFKSSNVKI</sequence>
<dbReference type="AlphaFoldDB" id="A0A914YA43"/>
<evidence type="ECO:0000256" key="4">
    <source>
        <dbReference type="SAM" id="MobiDB-lite"/>
    </source>
</evidence>